<evidence type="ECO:0000313" key="5">
    <source>
        <dbReference type="EMBL" id="GGP15190.1"/>
    </source>
</evidence>
<dbReference type="EMBL" id="BMNK01000018">
    <property type="protein sequence ID" value="GGP15190.1"/>
    <property type="molecule type" value="Genomic_DNA"/>
</dbReference>
<protein>
    <recommendedName>
        <fullName evidence="4">Acyl-CoA dehydrogenase/oxidase C-terminal domain-containing protein</fullName>
    </recommendedName>
</protein>
<dbReference type="AlphaFoldDB" id="A0A918E8M1"/>
<reference evidence="5" key="1">
    <citation type="journal article" date="2014" name="Int. J. Syst. Evol. Microbiol.">
        <title>Complete genome sequence of Corynebacterium casei LMG S-19264T (=DSM 44701T), isolated from a smear-ripened cheese.</title>
        <authorList>
            <consortium name="US DOE Joint Genome Institute (JGI-PGF)"/>
            <person name="Walter F."/>
            <person name="Albersmeier A."/>
            <person name="Kalinowski J."/>
            <person name="Ruckert C."/>
        </authorList>
    </citation>
    <scope>NUCLEOTIDE SEQUENCE</scope>
    <source>
        <strain evidence="5">CGMCC 4.7430</strain>
    </source>
</reference>
<dbReference type="PANTHER" id="PTHR48083">
    <property type="entry name" value="MEDIUM-CHAIN SPECIFIC ACYL-COA DEHYDROGENASE, MITOCHONDRIAL-RELATED"/>
    <property type="match status" value="1"/>
</dbReference>
<dbReference type="InterPro" id="IPR050741">
    <property type="entry name" value="Acyl-CoA_dehydrogenase"/>
</dbReference>
<name>A0A918E8M1_9ACTN</name>
<dbReference type="RefSeq" id="WP_189143405.1">
    <property type="nucleotide sequence ID" value="NZ_BMNK01000018.1"/>
</dbReference>
<dbReference type="Gene3D" id="1.20.140.10">
    <property type="entry name" value="Butyryl-CoA Dehydrogenase, subunit A, domain 3"/>
    <property type="match status" value="1"/>
</dbReference>
<dbReference type="GO" id="GO:0033539">
    <property type="term" value="P:fatty acid beta-oxidation using acyl-CoA dehydrogenase"/>
    <property type="evidence" value="ECO:0007669"/>
    <property type="project" value="TreeGrafter"/>
</dbReference>
<dbReference type="PANTHER" id="PTHR48083:SF1">
    <property type="entry name" value="DEHYDROGENASE, PUTATIVE (AFU_ORTHOLOGUE AFUA_7G06510)-RELATED"/>
    <property type="match status" value="1"/>
</dbReference>
<evidence type="ECO:0000313" key="6">
    <source>
        <dbReference type="Proteomes" id="UP000660745"/>
    </source>
</evidence>
<feature type="domain" description="Acyl-CoA dehydrogenase/oxidase C-terminal" evidence="4">
    <location>
        <begin position="44"/>
        <end position="128"/>
    </location>
</feature>
<dbReference type="InterPro" id="IPR009075">
    <property type="entry name" value="AcylCo_DH/oxidase_C"/>
</dbReference>
<evidence type="ECO:0000256" key="1">
    <source>
        <dbReference type="ARBA" id="ARBA00022630"/>
    </source>
</evidence>
<accession>A0A918E8M1</accession>
<dbReference type="GO" id="GO:0005737">
    <property type="term" value="C:cytoplasm"/>
    <property type="evidence" value="ECO:0007669"/>
    <property type="project" value="TreeGrafter"/>
</dbReference>
<keyword evidence="2" id="KW-0560">Oxidoreductase</keyword>
<dbReference type="Pfam" id="PF00441">
    <property type="entry name" value="Acyl-CoA_dh_1"/>
    <property type="match status" value="1"/>
</dbReference>
<feature type="region of interest" description="Disordered" evidence="3">
    <location>
        <begin position="124"/>
        <end position="148"/>
    </location>
</feature>
<comment type="caution">
    <text evidence="5">The sequence shown here is derived from an EMBL/GenBank/DDBJ whole genome shotgun (WGS) entry which is preliminary data.</text>
</comment>
<dbReference type="GO" id="GO:0003995">
    <property type="term" value="F:acyl-CoA dehydrogenase activity"/>
    <property type="evidence" value="ECO:0007669"/>
    <property type="project" value="TreeGrafter"/>
</dbReference>
<gene>
    <name evidence="5" type="ORF">GCM10012278_73940</name>
</gene>
<sequence length="423" mass="44241">MPTDAPGSTTSPIEVEIVSPERQYSVFFDDVRVPADAVVGPDAGPAVLYAGLSSERIVSAALLNGIARYAIDIAADYARKRTVWNVPIGAHQAISHPPARAETAPAGARLLTAAAAQAFDRGESGGIQATSSWPAERSGGGPPLPGPLSVEWKLPGSLSVGSKRHRDQSLARSPAMRLLLPIIVAGSAVLIAAAPAQAAPKDPAKAVKAQLVAGHGVRFSETIKQVSDGTSSVLVRRSGTLQFGKGKVVASDITGTFASGKGNKPERTIMIGRTFWTSGGLYRSGLPKGKTWYKRPSALASGAVTGLVIQVVDAAEPSTLAALVQKGKRGKSGYSGTITFKQLGKVSRSLRAAKPVFATPDTDITYALTLDAKGLPSRLTTSWEAAMLGSDRTYKVETRYRGWGTKISIKPPPPAKTSTKLTR</sequence>
<evidence type="ECO:0000256" key="2">
    <source>
        <dbReference type="ARBA" id="ARBA00023002"/>
    </source>
</evidence>
<dbReference type="InterPro" id="IPR036250">
    <property type="entry name" value="AcylCo_DH-like_C"/>
</dbReference>
<evidence type="ECO:0000256" key="3">
    <source>
        <dbReference type="SAM" id="MobiDB-lite"/>
    </source>
</evidence>
<keyword evidence="1" id="KW-0285">Flavoprotein</keyword>
<proteinExistence type="predicted"/>
<organism evidence="5 6">
    <name type="scientific">Nonomuraea glycinis</name>
    <dbReference type="NCBI Taxonomy" id="2047744"/>
    <lineage>
        <taxon>Bacteria</taxon>
        <taxon>Bacillati</taxon>
        <taxon>Actinomycetota</taxon>
        <taxon>Actinomycetes</taxon>
        <taxon>Streptosporangiales</taxon>
        <taxon>Streptosporangiaceae</taxon>
        <taxon>Nonomuraea</taxon>
    </lineage>
</organism>
<dbReference type="SUPFAM" id="SSF47203">
    <property type="entry name" value="Acyl-CoA dehydrogenase C-terminal domain-like"/>
    <property type="match status" value="1"/>
</dbReference>
<dbReference type="Proteomes" id="UP000660745">
    <property type="component" value="Unassembled WGS sequence"/>
</dbReference>
<reference evidence="5" key="2">
    <citation type="submission" date="2020-09" db="EMBL/GenBank/DDBJ databases">
        <authorList>
            <person name="Sun Q."/>
            <person name="Zhou Y."/>
        </authorList>
    </citation>
    <scope>NUCLEOTIDE SEQUENCE</scope>
    <source>
        <strain evidence="5">CGMCC 4.7430</strain>
    </source>
</reference>
<evidence type="ECO:0000259" key="4">
    <source>
        <dbReference type="Pfam" id="PF00441"/>
    </source>
</evidence>
<keyword evidence="6" id="KW-1185">Reference proteome</keyword>